<accession>A0ACB6QJY5</accession>
<reference evidence="1" key="1">
    <citation type="journal article" date="2020" name="Stud. Mycol.">
        <title>101 Dothideomycetes genomes: a test case for predicting lifestyles and emergence of pathogens.</title>
        <authorList>
            <person name="Haridas S."/>
            <person name="Albert R."/>
            <person name="Binder M."/>
            <person name="Bloem J."/>
            <person name="Labutti K."/>
            <person name="Salamov A."/>
            <person name="Andreopoulos B."/>
            <person name="Baker S."/>
            <person name="Barry K."/>
            <person name="Bills G."/>
            <person name="Bluhm B."/>
            <person name="Cannon C."/>
            <person name="Castanera R."/>
            <person name="Culley D."/>
            <person name="Daum C."/>
            <person name="Ezra D."/>
            <person name="Gonzalez J."/>
            <person name="Henrissat B."/>
            <person name="Kuo A."/>
            <person name="Liang C."/>
            <person name="Lipzen A."/>
            <person name="Lutzoni F."/>
            <person name="Magnuson J."/>
            <person name="Mondo S."/>
            <person name="Nolan M."/>
            <person name="Ohm R."/>
            <person name="Pangilinan J."/>
            <person name="Park H.-J."/>
            <person name="Ramirez L."/>
            <person name="Alfaro M."/>
            <person name="Sun H."/>
            <person name="Tritt A."/>
            <person name="Yoshinaga Y."/>
            <person name="Zwiers L.-H."/>
            <person name="Turgeon B."/>
            <person name="Goodwin S."/>
            <person name="Spatafora J."/>
            <person name="Crous P."/>
            <person name="Grigoriev I."/>
        </authorList>
    </citation>
    <scope>NUCLEOTIDE SEQUENCE</scope>
    <source>
        <strain evidence="1">ATCC 200398</strain>
    </source>
</reference>
<organism evidence="1 2">
    <name type="scientific">Lindgomyces ingoldianus</name>
    <dbReference type="NCBI Taxonomy" id="673940"/>
    <lineage>
        <taxon>Eukaryota</taxon>
        <taxon>Fungi</taxon>
        <taxon>Dikarya</taxon>
        <taxon>Ascomycota</taxon>
        <taxon>Pezizomycotina</taxon>
        <taxon>Dothideomycetes</taxon>
        <taxon>Pleosporomycetidae</taxon>
        <taxon>Pleosporales</taxon>
        <taxon>Lindgomycetaceae</taxon>
        <taxon>Lindgomyces</taxon>
    </lineage>
</organism>
<sequence>MLHAGHSKCPTPVRVTNTCYFWIRHSGYPILKYFFFGILAYWVYLPILLYLYPGRTLHVRICTCTAFAGGVMLTLS</sequence>
<dbReference type="EMBL" id="MU003521">
    <property type="protein sequence ID" value="KAF2467177.1"/>
    <property type="molecule type" value="Genomic_DNA"/>
</dbReference>
<evidence type="ECO:0000313" key="1">
    <source>
        <dbReference type="EMBL" id="KAF2467177.1"/>
    </source>
</evidence>
<proteinExistence type="predicted"/>
<protein>
    <submittedName>
        <fullName evidence="1">Uncharacterized protein</fullName>
    </submittedName>
</protein>
<evidence type="ECO:0000313" key="2">
    <source>
        <dbReference type="Proteomes" id="UP000799755"/>
    </source>
</evidence>
<gene>
    <name evidence="1" type="ORF">BDR25DRAFT_69385</name>
</gene>
<keyword evidence="2" id="KW-1185">Reference proteome</keyword>
<dbReference type="Proteomes" id="UP000799755">
    <property type="component" value="Unassembled WGS sequence"/>
</dbReference>
<comment type="caution">
    <text evidence="1">The sequence shown here is derived from an EMBL/GenBank/DDBJ whole genome shotgun (WGS) entry which is preliminary data.</text>
</comment>
<name>A0ACB6QJY5_9PLEO</name>